<evidence type="ECO:0000313" key="1">
    <source>
        <dbReference type="EMBL" id="AIC30087.1"/>
    </source>
</evidence>
<proteinExistence type="predicted"/>
<organism evidence="1 2">
    <name type="scientific">Rhizobium etli bv. mimosae str. IE4771</name>
    <dbReference type="NCBI Taxonomy" id="1432050"/>
    <lineage>
        <taxon>Bacteria</taxon>
        <taxon>Pseudomonadati</taxon>
        <taxon>Pseudomonadota</taxon>
        <taxon>Alphaproteobacteria</taxon>
        <taxon>Hyphomicrobiales</taxon>
        <taxon>Rhizobiaceae</taxon>
        <taxon>Rhizobium/Agrobacterium group</taxon>
        <taxon>Rhizobium</taxon>
    </lineage>
</organism>
<name>A0A060I8F2_RHIET</name>
<dbReference type="AlphaFoldDB" id="A0A060I8F2"/>
<dbReference type="EMBL" id="CP006988">
    <property type="protein sequence ID" value="AIC30087.1"/>
    <property type="molecule type" value="Genomic_DNA"/>
</dbReference>
<geneLocation type="plasmid" evidence="1 2">
    <name>pRetIE4771b</name>
</geneLocation>
<dbReference type="Proteomes" id="UP000027180">
    <property type="component" value="Plasmid pRetIE4771b"/>
</dbReference>
<evidence type="ECO:0000313" key="2">
    <source>
        <dbReference type="Proteomes" id="UP000027180"/>
    </source>
</evidence>
<keyword evidence="1" id="KW-0614">Plasmid</keyword>
<dbReference type="KEGG" id="rei:IE4771_PB00361"/>
<dbReference type="HOGENOM" id="CLU_2651933_0_0_5"/>
<accession>A0A060I8F2</accession>
<gene>
    <name evidence="1" type="ORF">IE4771_PB00361</name>
</gene>
<protein>
    <submittedName>
        <fullName evidence="1">Uncharacterized protein</fullName>
    </submittedName>
</protein>
<sequence length="76" mass="8808">MPLLCDGRHFHLFRSMSRLQSHAIRTIATIFHSLLTGNVPSPMLSPIRYRFRQEIKTALSGTFSPGCRDWDWMSET</sequence>
<reference evidence="1 2" key="1">
    <citation type="submission" date="2013-12" db="EMBL/GenBank/DDBJ databases">
        <title>Complete genome sequence of Rhizobium etli bv. mimosae IE4771.</title>
        <authorList>
            <person name="Bustos P."/>
            <person name="Santamaria R.I."/>
            <person name="Lozano L."/>
            <person name="Ormeno-Orrillo E."/>
            <person name="Rogel M.A."/>
            <person name="Romero D."/>
            <person name="Cevallos M.A."/>
            <person name="Martinez-Romero E."/>
            <person name="Gonzalez V."/>
        </authorList>
    </citation>
    <scope>NUCLEOTIDE SEQUENCE [LARGE SCALE GENOMIC DNA]</scope>
    <source>
        <strain evidence="1 2">IE4771</strain>
        <plasmid evidence="2">Plasmid pRetIE4771b</plasmid>
    </source>
</reference>